<dbReference type="Proteomes" id="UP000316330">
    <property type="component" value="Unassembled WGS sequence"/>
</dbReference>
<dbReference type="Pfam" id="PF03323">
    <property type="entry name" value="GerA"/>
    <property type="match status" value="1"/>
</dbReference>
<dbReference type="InterPro" id="IPR004995">
    <property type="entry name" value="Spore_Ger"/>
</dbReference>
<evidence type="ECO:0000256" key="1">
    <source>
        <dbReference type="ARBA" id="ARBA00005278"/>
    </source>
</evidence>
<dbReference type="GO" id="GO:0009847">
    <property type="term" value="P:spore germination"/>
    <property type="evidence" value="ECO:0007669"/>
    <property type="project" value="InterPro"/>
</dbReference>
<evidence type="ECO:0000313" key="4">
    <source>
        <dbReference type="EMBL" id="TVY03060.1"/>
    </source>
</evidence>
<reference evidence="4 5" key="1">
    <citation type="submission" date="2019-07" db="EMBL/GenBank/DDBJ databases">
        <authorList>
            <person name="Kim J."/>
        </authorList>
    </citation>
    <scope>NUCLEOTIDE SEQUENCE [LARGE SCALE GENOMIC DNA]</scope>
    <source>
        <strain evidence="4 5">G13</strain>
    </source>
</reference>
<dbReference type="InterPro" id="IPR050768">
    <property type="entry name" value="UPF0353/GerABKA_families"/>
</dbReference>
<feature type="transmembrane region" description="Helical" evidence="3">
    <location>
        <begin position="371"/>
        <end position="389"/>
    </location>
</feature>
<comment type="caution">
    <text evidence="4">The sequence shown here is derived from an EMBL/GenBank/DDBJ whole genome shotgun (WGS) entry which is preliminary data.</text>
</comment>
<proteinExistence type="inferred from homology"/>
<keyword evidence="3" id="KW-0812">Transmembrane</keyword>
<keyword evidence="2 3" id="KW-0472">Membrane</keyword>
<feature type="transmembrane region" description="Helical" evidence="3">
    <location>
        <begin position="401"/>
        <end position="426"/>
    </location>
</feature>
<evidence type="ECO:0000313" key="5">
    <source>
        <dbReference type="Proteomes" id="UP000316330"/>
    </source>
</evidence>
<dbReference type="OrthoDB" id="1726708at2"/>
<feature type="transmembrane region" description="Helical" evidence="3">
    <location>
        <begin position="275"/>
        <end position="297"/>
    </location>
</feature>
<keyword evidence="5" id="KW-1185">Reference proteome</keyword>
<feature type="transmembrane region" description="Helical" evidence="3">
    <location>
        <begin position="317"/>
        <end position="336"/>
    </location>
</feature>
<dbReference type="RefSeq" id="WP_144698680.1">
    <property type="nucleotide sequence ID" value="NZ_VNJJ01000002.1"/>
</dbReference>
<dbReference type="PANTHER" id="PTHR22550">
    <property type="entry name" value="SPORE GERMINATION PROTEIN"/>
    <property type="match status" value="1"/>
</dbReference>
<protein>
    <submittedName>
        <fullName evidence="4">Spore germination protein</fullName>
    </submittedName>
</protein>
<keyword evidence="3" id="KW-1133">Transmembrane helix</keyword>
<dbReference type="GO" id="GO:0016020">
    <property type="term" value="C:membrane"/>
    <property type="evidence" value="ECO:0007669"/>
    <property type="project" value="InterPro"/>
</dbReference>
<evidence type="ECO:0000256" key="2">
    <source>
        <dbReference type="ARBA" id="ARBA00023136"/>
    </source>
</evidence>
<dbReference type="AlphaFoldDB" id="A0A559JTA2"/>
<organism evidence="4 5">
    <name type="scientific">Cohnella terricola</name>
    <dbReference type="NCBI Taxonomy" id="1289167"/>
    <lineage>
        <taxon>Bacteria</taxon>
        <taxon>Bacillati</taxon>
        <taxon>Bacillota</taxon>
        <taxon>Bacilli</taxon>
        <taxon>Bacillales</taxon>
        <taxon>Paenibacillaceae</taxon>
        <taxon>Cohnella</taxon>
    </lineage>
</organism>
<dbReference type="PANTHER" id="PTHR22550:SF5">
    <property type="entry name" value="LEUCINE ZIPPER PROTEIN 4"/>
    <property type="match status" value="1"/>
</dbReference>
<accession>A0A559JTA2</accession>
<dbReference type="EMBL" id="VNJJ01000002">
    <property type="protein sequence ID" value="TVY03060.1"/>
    <property type="molecule type" value="Genomic_DNA"/>
</dbReference>
<sequence>MLRSEKQSLQGMEKRLYDRFRKSSDFTCRTVVIANEEFRACYLESLVNLRTTLSTINQNTVQPDNDWTRQDFHALEDEDDSVIRLSYELLRGNLILFNKEDSVTVIEPEQPDISRSIAIPNSENPIQSAFDAFTEDIDRNIGLLRKKMISDQLVIETRFIGGRSVKKLAVIYLEGTARPKVIESIRKSLDENSDKELTTARDLTRMLGHPKFAITPTYISSELPTETVQNLMNGKVVILVDQLSFAFAFPAIVTDLWTTTMDANFPQIFQVFLRIIRVGATLLAVTLPGLYVVLNSVNPELLRIQLAITVAKSREGVPYPSIIEMLLVLLLLEMIIEATIRLPKNIGPTITMIGGILLGQAIVQAKLVSNLLIIILVASAIANFAHTSYMNAIGIRIYKYVVMIASSFFGILGLEGAMIWITLYFASLTTCSVPYLSLSLKGQASDE</sequence>
<dbReference type="PIRSF" id="PIRSF005690">
    <property type="entry name" value="GerBA"/>
    <property type="match status" value="1"/>
</dbReference>
<comment type="similarity">
    <text evidence="1">Belongs to the GerABKA family.</text>
</comment>
<name>A0A559JTA2_9BACL</name>
<evidence type="ECO:0000256" key="3">
    <source>
        <dbReference type="SAM" id="Phobius"/>
    </source>
</evidence>
<gene>
    <name evidence="4" type="ORF">FPZ45_04000</name>
</gene>